<organism evidence="6 7">
    <name type="scientific">Methanolobus mangrovi</name>
    <dbReference type="NCBI Taxonomy" id="3072977"/>
    <lineage>
        <taxon>Archaea</taxon>
        <taxon>Methanobacteriati</taxon>
        <taxon>Methanobacteriota</taxon>
        <taxon>Stenosarchaea group</taxon>
        <taxon>Methanomicrobia</taxon>
        <taxon>Methanosarcinales</taxon>
        <taxon>Methanosarcinaceae</taxon>
        <taxon>Methanolobus</taxon>
    </lineage>
</organism>
<dbReference type="InterPro" id="IPR013373">
    <property type="entry name" value="Flagellin/pilin_N_arc"/>
</dbReference>
<evidence type="ECO:0000256" key="1">
    <source>
        <dbReference type="ARBA" id="ARBA00004618"/>
    </source>
</evidence>
<keyword evidence="7" id="KW-1185">Reference proteome</keyword>
<dbReference type="AlphaFoldDB" id="A0AA51UHD3"/>
<proteinExistence type="inferred from homology"/>
<dbReference type="GO" id="GO:0097588">
    <property type="term" value="P:archaeal or bacterial-type flagellum-dependent cell motility"/>
    <property type="evidence" value="ECO:0007669"/>
    <property type="project" value="InterPro"/>
</dbReference>
<keyword evidence="5" id="KW-0472">Membrane</keyword>
<evidence type="ECO:0000256" key="5">
    <source>
        <dbReference type="SAM" id="Phobius"/>
    </source>
</evidence>
<dbReference type="InterPro" id="IPR002774">
    <property type="entry name" value="Flagellin_arc-type"/>
</dbReference>
<comment type="similarity">
    <text evidence="2 4">Belongs to the archaeal flagellin family.</text>
</comment>
<dbReference type="EMBL" id="CP133594">
    <property type="protein sequence ID" value="WMW23170.1"/>
    <property type="molecule type" value="Genomic_DNA"/>
</dbReference>
<dbReference type="Proteomes" id="UP001183006">
    <property type="component" value="Chromosome"/>
</dbReference>
<keyword evidence="5" id="KW-1133">Transmembrane helix</keyword>
<gene>
    <name evidence="6" type="ORF">RE476_04895</name>
</gene>
<dbReference type="GeneID" id="84229454"/>
<evidence type="ECO:0000256" key="4">
    <source>
        <dbReference type="RuleBase" id="RU361282"/>
    </source>
</evidence>
<dbReference type="RefSeq" id="WP_309309286.1">
    <property type="nucleotide sequence ID" value="NZ_CP133594.1"/>
</dbReference>
<keyword evidence="5" id="KW-0812">Transmembrane</keyword>
<dbReference type="Pfam" id="PF01917">
    <property type="entry name" value="Flagellin_arch-type"/>
    <property type="match status" value="1"/>
</dbReference>
<feature type="transmembrane region" description="Helical" evidence="5">
    <location>
        <begin position="21"/>
        <end position="40"/>
    </location>
</feature>
<reference evidence="6" key="1">
    <citation type="submission" date="2023-08" db="EMBL/GenBank/DDBJ databases">
        <title>Methanolobus mangrovi sp. nov. and Methanolobus sediminis sp. nov, two novel methylotrophic methanogens isolated from mangrove sediments in China.</title>
        <authorList>
            <person name="Zhou J."/>
        </authorList>
    </citation>
    <scope>NUCLEOTIDE SEQUENCE</scope>
    <source>
        <strain evidence="6">FTZ2</strain>
    </source>
</reference>
<dbReference type="GO" id="GO:0097589">
    <property type="term" value="C:archaeal-type flagellum"/>
    <property type="evidence" value="ECO:0007669"/>
    <property type="project" value="UniProtKB-SubCell"/>
</dbReference>
<evidence type="ECO:0000256" key="2">
    <source>
        <dbReference type="ARBA" id="ARBA00010256"/>
    </source>
</evidence>
<accession>A0AA51UHD3</accession>
<comment type="function">
    <text evidence="4">Flagellin is the subunit protein which polymerizes to form the filaments of archaeal flagella.</text>
</comment>
<protein>
    <recommendedName>
        <fullName evidence="4">Flagellin</fullName>
    </recommendedName>
</protein>
<comment type="subcellular location">
    <subcellularLocation>
        <location evidence="1 4">Archaeal flagellum</location>
    </subcellularLocation>
</comment>
<keyword evidence="3 4" id="KW-0974">Archaeal flagellum</keyword>
<dbReference type="GO" id="GO:0005198">
    <property type="term" value="F:structural molecule activity"/>
    <property type="evidence" value="ECO:0007669"/>
    <property type="project" value="InterPro"/>
</dbReference>
<evidence type="ECO:0000313" key="6">
    <source>
        <dbReference type="EMBL" id="WMW23170.1"/>
    </source>
</evidence>
<dbReference type="PANTHER" id="PTHR35903">
    <property type="entry name" value="FLAGELLIN B1"/>
    <property type="match status" value="1"/>
</dbReference>
<dbReference type="NCBIfam" id="TIGR02537">
    <property type="entry name" value="arch_flag_Nterm"/>
    <property type="match status" value="1"/>
</dbReference>
<name>A0AA51UHD3_9EURY</name>
<dbReference type="PANTHER" id="PTHR35903:SF1">
    <property type="entry name" value="FLAGELLIN B1"/>
    <property type="match status" value="1"/>
</dbReference>
<sequence length="262" mass="27848">MKANKKTGMFKDARAQVGIGTLIIFIAMVLIATVAASVIIQTSGILQQQAQSTGKQATQEVSSNLVVKHIEGIRAKNNATDMADAISLLKIRVGLNVGSSPVDLNQLIVSVTDGTNTNDLLYANNDRIYDYSMSNFSSDATAAIANLGALLKDTQATPGDNAKYFFTVQKIRDEDTSFSQNSPIMNTGDIAIIYVSAVSGSDLSFTTIGEVNTAGGQKDSTLDIEPRTTVTIVLTPEFGATTMATFLAPSSYGTRETVQLYP</sequence>
<dbReference type="KEGG" id="mmav:RE476_04895"/>
<evidence type="ECO:0000256" key="3">
    <source>
        <dbReference type="ARBA" id="ARBA00022440"/>
    </source>
</evidence>
<evidence type="ECO:0000313" key="7">
    <source>
        <dbReference type="Proteomes" id="UP001183006"/>
    </source>
</evidence>